<dbReference type="RefSeq" id="WP_318595727.1">
    <property type="nucleotide sequence ID" value="NZ_JAWSTH010000005.1"/>
</dbReference>
<protein>
    <recommendedName>
        <fullName evidence="3">DUF222 domain-containing protein</fullName>
    </recommendedName>
</protein>
<organism evidence="1 2">
    <name type="scientific">Conexibacter stalactiti</name>
    <dbReference type="NCBI Taxonomy" id="1940611"/>
    <lineage>
        <taxon>Bacteria</taxon>
        <taxon>Bacillati</taxon>
        <taxon>Actinomycetota</taxon>
        <taxon>Thermoleophilia</taxon>
        <taxon>Solirubrobacterales</taxon>
        <taxon>Conexibacteraceae</taxon>
        <taxon>Conexibacter</taxon>
    </lineage>
</organism>
<name>A0ABU4HJH8_9ACTN</name>
<evidence type="ECO:0000313" key="2">
    <source>
        <dbReference type="Proteomes" id="UP001284601"/>
    </source>
</evidence>
<accession>A0ABU4HJH8</accession>
<evidence type="ECO:0000313" key="1">
    <source>
        <dbReference type="EMBL" id="MDW5593466.1"/>
    </source>
</evidence>
<dbReference type="EMBL" id="JAWSTH010000005">
    <property type="protein sequence ID" value="MDW5593466.1"/>
    <property type="molecule type" value="Genomic_DNA"/>
</dbReference>
<proteinExistence type="predicted"/>
<evidence type="ECO:0008006" key="3">
    <source>
        <dbReference type="Google" id="ProtNLM"/>
    </source>
</evidence>
<dbReference type="Proteomes" id="UP001284601">
    <property type="component" value="Unassembled WGS sequence"/>
</dbReference>
<keyword evidence="2" id="KW-1185">Reference proteome</keyword>
<gene>
    <name evidence="1" type="ORF">R7226_03900</name>
</gene>
<sequence>MTKSEVFSDGAAGLGFVTIVDGIRKLDVEIVRGLLEPTADVGRGMEQPVVDVASETVDDLAAILESVARQALALHRAVLAIRGRHGREPLQLNLKRMQSAAAAELATGVHSPDRAVLLASYLPFSVGSPALAAALRTTECAYEWEGLTLGEVLAAFRDSDHHRAAVVLGAAALHPATQWIECDRQQLRALAVALERQAEG</sequence>
<comment type="caution">
    <text evidence="1">The sequence shown here is derived from an EMBL/GenBank/DDBJ whole genome shotgun (WGS) entry which is preliminary data.</text>
</comment>
<reference evidence="2" key="1">
    <citation type="submission" date="2023-07" db="EMBL/GenBank/DDBJ databases">
        <title>Conexibacter stalactiti sp. nov., isolated from stalactites in a lava cave and emended description of the genus Conexibacter.</title>
        <authorList>
            <person name="Lee S.D."/>
        </authorList>
    </citation>
    <scope>NUCLEOTIDE SEQUENCE [LARGE SCALE GENOMIC DNA]</scope>
    <source>
        <strain evidence="2">KCTC 39840</strain>
    </source>
</reference>